<protein>
    <submittedName>
        <fullName evidence="1">Uncharacterized protein</fullName>
    </submittedName>
</protein>
<dbReference type="EMBL" id="LAZR01000750">
    <property type="protein sequence ID" value="KKN58700.1"/>
    <property type="molecule type" value="Genomic_DNA"/>
</dbReference>
<sequence length="901" mass="100611">MAAQPETTYDLFGGSVRSLNTTLGINQNSTVITTTVIKDNGPISVSNRQLVHISIGALDFRGIVQSWTEAKTDIAGTGVYQVRITDTKPVLDAAQVIIGSSFNDSRTQAYNYGDNVIPITFQTASQIADGVPFNVLETAIENASIKYGNQIYTVKFNFTLPSRGSLVEYALRGRALSLLELISQIADDHGLDWYVTTSSSNVISINMFGRTNITDITVDQLAALHQDAVIRRHEGLENRNAIQKVVLLGGYRSYLHKSDGSLWEQFWGFDENGNKRSQPIYSETVMEKIINNDFTSEDYKEEDVQKILSYANEFWGRKFLGLITPASVIGSDGRSWITPTSAAWNESNSIPMDFNRDGQLKFQTEDGRWVTFATLPLPGTRFSTGTKLTYQWDDELFSNPNSHIDDDNNISIKASVEIIDGFDEMEYWLEQFIIYLLNLDNFTSVSLSFAIFRSLNPEMSFIVRLDFIRFMNSITDDLTAIAEGTLIYTDSVKNSLQQGFSDQYFVLTLSTPLRVKTIQKSTTAEESDTITRTRIETLEDVYIALLDQRETYGPWLNRINAIGRVEVIIDSSLTPWAFGYRGIISSVGLSLLDQVALAKIKTVADVTLDAKTAELEVAGVPAVNIGDQLHTTGTITSINVVFSINGIRTTYRSLQYTTELSKYLRQQQALLDKLRRQAAEFNNTMQPTQDDWELGKVIRTLKKELPEPPLDVSTEGNRRKSKNLLGRISARSSSSEPKYNITPMAWVTDVFGELTLVRDPQVFGNYLNVVNMGEKQTAPGRLVVGTDVQVNEFSVTDGGVVSYYINTSAPSPPNFTARILTSVDNSQPRYQVIPIVNSVQQLNLLPSELNALNSVTNIGEPENYRGYLATNTEVTISWNENSDGSYTPFIEQQVNLFKPID</sequence>
<accession>A0A0F9RQE2</accession>
<evidence type="ECO:0000313" key="1">
    <source>
        <dbReference type="EMBL" id="KKN58700.1"/>
    </source>
</evidence>
<reference evidence="1" key="1">
    <citation type="journal article" date="2015" name="Nature">
        <title>Complex archaea that bridge the gap between prokaryotes and eukaryotes.</title>
        <authorList>
            <person name="Spang A."/>
            <person name="Saw J.H."/>
            <person name="Jorgensen S.L."/>
            <person name="Zaremba-Niedzwiedzka K."/>
            <person name="Martijn J."/>
            <person name="Lind A.E."/>
            <person name="van Eijk R."/>
            <person name="Schleper C."/>
            <person name="Guy L."/>
            <person name="Ettema T.J."/>
        </authorList>
    </citation>
    <scope>NUCLEOTIDE SEQUENCE</scope>
</reference>
<name>A0A0F9RQE2_9ZZZZ</name>
<dbReference type="AlphaFoldDB" id="A0A0F9RQE2"/>
<proteinExistence type="predicted"/>
<organism evidence="1">
    <name type="scientific">marine sediment metagenome</name>
    <dbReference type="NCBI Taxonomy" id="412755"/>
    <lineage>
        <taxon>unclassified sequences</taxon>
        <taxon>metagenomes</taxon>
        <taxon>ecological metagenomes</taxon>
    </lineage>
</organism>
<gene>
    <name evidence="1" type="ORF">LCGC14_0549360</name>
</gene>
<comment type="caution">
    <text evidence="1">The sequence shown here is derived from an EMBL/GenBank/DDBJ whole genome shotgun (WGS) entry which is preliminary data.</text>
</comment>